<dbReference type="GO" id="GO:0140664">
    <property type="term" value="F:ATP-dependent DNA damage sensor activity"/>
    <property type="evidence" value="ECO:0007669"/>
    <property type="project" value="InterPro"/>
</dbReference>
<dbReference type="STRING" id="515849.A0A090C9W2"/>
<sequence>MPITPLPDDACRRIGSTLNITSTFMVLKELLDNALDSGAQTIHISISPNTVDKIEVRDNGSGISSFDFNALGRPSHTSKLSSFEDIDKIGGKSLGFRGTALASINTVATVHVITRVGLETPQMIRLADNGGVETQSVHAAEQGTTVTVTNIFSNYPVRERIARKPVEISKNIEKMRYLVQACAFARHPLRIHFAVLQNPNQSLRISPHPGKDIMETAIQIFGVQKASQCFVRTWPDRPDPNTGLPGEERSRRHVFQAILMKPDVEHSKIPKGLFFSVDSRPISATRGTGRKLTMALRECLRQSVCPLTSAGVPKDIFICLNICCSLGWYDVNIEPAKEDVLFLQEDQLISDFKTFLRVVYPSSVNEGQGRENRGEVWEACSHLEDGIGRQGNHRPDEPNSTSIADQHKKHAAAALPLSHSSRIRGDGDGEMSPQDNDNHRDLFTVSTNVTPQNYLHSPTFHKGQASSWTVDMSAPVDGSDGDFDMESQNELGQPVCPTLEEESNTDTQSQGESRQRSESHVADGHNALAELNPWSIAAMGSLKRRPLPSGRPDNQQFHEKQPTLSRGPPRAEATGIRGPAQSHQRGLPIVRLNPSFKLPVTPLTPSPSSELDQLIPPSLGPSHGNTSHPTYKDRLLPRRIYPHVSRAARLLIGGSSDNAAQRLEVPLGETPMSSNAVQRTSSQPLHIPKRQQNQQRNRVTRGVSAENVLSSTGDPNQHSSSDSDDATTELHSSENTDSEDETAVSGLTNPGARQHRNGGDIRKHFEKRYPDMRRAYGHSKQATLPFEKHRNNVEGDSDGLVRPTAGSAIRSQHNARAVVTETSASGHSNNPLAQSNHEDAGEAASLQSLFGPKDEQRVGHALHRGGKEQSAARIRRPHFRVSNHDTDRPVHSTTEVGLGQNTRSWLPLGTPRYETHAPRVIINTLELTVFRPIRELRSGAENHPRMVSQSLRLPFSEWDRAILTQLKKLLRKLAPATEWTLHPNTAEDCTEMERIGRQWAKERRLELQS</sequence>
<dbReference type="InterPro" id="IPR014721">
    <property type="entry name" value="Ribsml_uS5_D2-typ_fold_subgr"/>
</dbReference>
<reference evidence="6" key="2">
    <citation type="journal article" date="2014" name="Genetics">
        <title>Maintaining two mating types: Structure of the mating type locus and its role in heterokaryosis in Podospora anserina.</title>
        <authorList>
            <person name="Grognet P."/>
            <person name="Bidard F."/>
            <person name="Kuchly C."/>
            <person name="Tong L.C.H."/>
            <person name="Coppin E."/>
            <person name="Benkhali J.A."/>
            <person name="Couloux A."/>
            <person name="Wincker P."/>
            <person name="Debuchy R."/>
            <person name="Silar P."/>
        </authorList>
    </citation>
    <scope>GENOME REANNOTATION</scope>
    <source>
        <strain evidence="6">S / ATCC MYA-4624 / DSM 980 / FGSC 10383</strain>
    </source>
</reference>
<dbReference type="GO" id="GO:0061982">
    <property type="term" value="P:meiosis I cell cycle process"/>
    <property type="evidence" value="ECO:0007669"/>
    <property type="project" value="UniProtKB-ARBA"/>
</dbReference>
<dbReference type="SMART" id="SM01340">
    <property type="entry name" value="DNA_mis_repair"/>
    <property type="match status" value="1"/>
</dbReference>
<organism evidence="5 6">
    <name type="scientific">Podospora anserina (strain S / ATCC MYA-4624 / DSM 980 / FGSC 10383)</name>
    <name type="common">Pleurage anserina</name>
    <dbReference type="NCBI Taxonomy" id="515849"/>
    <lineage>
        <taxon>Eukaryota</taxon>
        <taxon>Fungi</taxon>
        <taxon>Dikarya</taxon>
        <taxon>Ascomycota</taxon>
        <taxon>Pezizomycotina</taxon>
        <taxon>Sordariomycetes</taxon>
        <taxon>Sordariomycetidae</taxon>
        <taxon>Sordariales</taxon>
        <taxon>Podosporaceae</taxon>
        <taxon>Podospora</taxon>
        <taxon>Podospora anserina</taxon>
    </lineage>
</organism>
<dbReference type="InParanoid" id="A0A090C9W2"/>
<proteinExistence type="inferred from homology"/>
<protein>
    <recommendedName>
        <fullName evidence="4">DNA mismatch repair protein S5 domain-containing protein</fullName>
    </recommendedName>
</protein>
<evidence type="ECO:0000313" key="6">
    <source>
        <dbReference type="Proteomes" id="UP000001197"/>
    </source>
</evidence>
<dbReference type="InterPro" id="IPR036890">
    <property type="entry name" value="HATPase_C_sf"/>
</dbReference>
<dbReference type="SUPFAM" id="SSF55874">
    <property type="entry name" value="ATPase domain of HSP90 chaperone/DNA topoisomerase II/histidine kinase"/>
    <property type="match status" value="1"/>
</dbReference>
<feature type="region of interest" description="Disordered" evidence="3">
    <location>
        <begin position="471"/>
        <end position="522"/>
    </location>
</feature>
<evidence type="ECO:0000313" key="5">
    <source>
        <dbReference type="EMBL" id="CDP23665.1"/>
    </source>
</evidence>
<feature type="region of interest" description="Disordered" evidence="3">
    <location>
        <begin position="385"/>
        <end position="438"/>
    </location>
</feature>
<dbReference type="GO" id="GO:0030983">
    <property type="term" value="F:mismatched DNA binding"/>
    <property type="evidence" value="ECO:0007669"/>
    <property type="project" value="InterPro"/>
</dbReference>
<dbReference type="Proteomes" id="UP000001197">
    <property type="component" value="Chromosome 1"/>
</dbReference>
<feature type="region of interest" description="Disordered" evidence="3">
    <location>
        <begin position="600"/>
        <end position="632"/>
    </location>
</feature>
<feature type="domain" description="DNA mismatch repair protein S5" evidence="4">
    <location>
        <begin position="217"/>
        <end position="357"/>
    </location>
</feature>
<comment type="similarity">
    <text evidence="1">Belongs to the DNA mismatch repair MutL/HexB family.</text>
</comment>
<feature type="compositionally biased region" description="Basic and acidic residues" evidence="3">
    <location>
        <begin position="385"/>
        <end position="397"/>
    </location>
</feature>
<dbReference type="EMBL" id="FO904936">
    <property type="protein sequence ID" value="CDP23665.1"/>
    <property type="molecule type" value="Genomic_DNA"/>
</dbReference>
<feature type="compositionally biased region" description="Polar residues" evidence="3">
    <location>
        <begin position="671"/>
        <end position="684"/>
    </location>
</feature>
<feature type="region of interest" description="Disordered" evidence="3">
    <location>
        <begin position="667"/>
        <end position="762"/>
    </location>
</feature>
<accession>A0A090C9W2</accession>
<dbReference type="AlphaFoldDB" id="A0A090C9W2"/>
<dbReference type="PANTHER" id="PTHR10073:SF41">
    <property type="entry name" value="MISMATCH REPAIR PROTEIN, PUTATIVE (AFU_ORTHOLOGUE AFUA_8G05820)-RELATED"/>
    <property type="match status" value="1"/>
</dbReference>
<dbReference type="PANTHER" id="PTHR10073">
    <property type="entry name" value="DNA MISMATCH REPAIR PROTEIN MLH, PMS, MUTL"/>
    <property type="match status" value="1"/>
</dbReference>
<evidence type="ECO:0000256" key="1">
    <source>
        <dbReference type="ARBA" id="ARBA00006082"/>
    </source>
</evidence>
<dbReference type="Gene3D" id="3.30.230.10">
    <property type="match status" value="1"/>
</dbReference>
<dbReference type="GO" id="GO:0006298">
    <property type="term" value="P:mismatch repair"/>
    <property type="evidence" value="ECO:0007669"/>
    <property type="project" value="InterPro"/>
</dbReference>
<keyword evidence="6" id="KW-1185">Reference proteome</keyword>
<dbReference type="SUPFAM" id="SSF54211">
    <property type="entry name" value="Ribosomal protein S5 domain 2-like"/>
    <property type="match status" value="1"/>
</dbReference>
<dbReference type="GO" id="GO:0016887">
    <property type="term" value="F:ATP hydrolysis activity"/>
    <property type="evidence" value="ECO:0007669"/>
    <property type="project" value="InterPro"/>
</dbReference>
<feature type="region of interest" description="Disordered" evidence="3">
    <location>
        <begin position="543"/>
        <end position="587"/>
    </location>
</feature>
<dbReference type="Pfam" id="PF13589">
    <property type="entry name" value="HATPase_c_3"/>
    <property type="match status" value="1"/>
</dbReference>
<name>A0A090C9W2_PODAN</name>
<feature type="compositionally biased region" description="Low complexity" evidence="3">
    <location>
        <begin position="600"/>
        <end position="609"/>
    </location>
</feature>
<feature type="compositionally biased region" description="Basic and acidic residues" evidence="3">
    <location>
        <begin position="513"/>
        <end position="522"/>
    </location>
</feature>
<keyword evidence="2" id="KW-0227">DNA damage</keyword>
<dbReference type="InterPro" id="IPR020568">
    <property type="entry name" value="Ribosomal_Su5_D2-typ_SF"/>
</dbReference>
<dbReference type="GO" id="GO:0005524">
    <property type="term" value="F:ATP binding"/>
    <property type="evidence" value="ECO:0007669"/>
    <property type="project" value="InterPro"/>
</dbReference>
<reference evidence="5 6" key="1">
    <citation type="journal article" date="2008" name="Genome Biol.">
        <title>The genome sequence of the model ascomycete fungus Podospora anserina.</title>
        <authorList>
            <person name="Espagne E."/>
            <person name="Lespinet O."/>
            <person name="Malagnac F."/>
            <person name="Da Silva C."/>
            <person name="Jaillon O."/>
            <person name="Porcel B.M."/>
            <person name="Couloux A."/>
            <person name="Aury J.-M."/>
            <person name="Segurens B."/>
            <person name="Poulain J."/>
            <person name="Anthouard V."/>
            <person name="Grossetete S."/>
            <person name="Khalili H."/>
            <person name="Coppin E."/>
            <person name="Dequard-Chablat M."/>
            <person name="Picard M."/>
            <person name="Contamine V."/>
            <person name="Arnaise S."/>
            <person name="Bourdais A."/>
            <person name="Berteaux-Lecellier V."/>
            <person name="Gautheret D."/>
            <person name="de Vries R.P."/>
            <person name="Battaglia E."/>
            <person name="Coutinho P.M."/>
            <person name="Danchin E.G.J."/>
            <person name="Henrissat B."/>
            <person name="El Khoury R."/>
            <person name="Sainsard-Chanet A."/>
            <person name="Boivin A."/>
            <person name="Pinan-Lucarre B."/>
            <person name="Sellem C.H."/>
            <person name="Debuchy R."/>
            <person name="Wincker P."/>
            <person name="Weissenbach J."/>
            <person name="Silar P."/>
        </authorList>
    </citation>
    <scope>NUCLEOTIDE SEQUENCE [LARGE SCALE GENOMIC DNA]</scope>
    <source>
        <strain evidence="6">S / ATCC MYA-4624 / DSM 980 / FGSC 10383</strain>
    </source>
</reference>
<feature type="compositionally biased region" description="Polar residues" evidence="3">
    <location>
        <begin position="822"/>
        <end position="835"/>
    </location>
</feature>
<dbReference type="InterPro" id="IPR038973">
    <property type="entry name" value="MutL/Mlh/Pms-like"/>
</dbReference>
<dbReference type="Gene3D" id="3.30.565.10">
    <property type="entry name" value="Histidine kinase-like ATPase, C-terminal domain"/>
    <property type="match status" value="1"/>
</dbReference>
<evidence type="ECO:0000256" key="3">
    <source>
        <dbReference type="SAM" id="MobiDB-lite"/>
    </source>
</evidence>
<dbReference type="InterPro" id="IPR013507">
    <property type="entry name" value="DNA_mismatch_S5_2-like"/>
</dbReference>
<evidence type="ECO:0000256" key="2">
    <source>
        <dbReference type="ARBA" id="ARBA00022763"/>
    </source>
</evidence>
<dbReference type="GO" id="GO:0032389">
    <property type="term" value="C:MutLalpha complex"/>
    <property type="evidence" value="ECO:0007669"/>
    <property type="project" value="TreeGrafter"/>
</dbReference>
<evidence type="ECO:0000259" key="4">
    <source>
        <dbReference type="SMART" id="SM01340"/>
    </source>
</evidence>
<feature type="compositionally biased region" description="Polar residues" evidence="3">
    <location>
        <begin position="707"/>
        <end position="720"/>
    </location>
</feature>
<feature type="region of interest" description="Disordered" evidence="3">
    <location>
        <begin position="822"/>
        <end position="842"/>
    </location>
</feature>